<protein>
    <recommendedName>
        <fullName evidence="2">J domain-containing protein</fullName>
    </recommendedName>
</protein>
<evidence type="ECO:0000259" key="2">
    <source>
        <dbReference type="PROSITE" id="PS50076"/>
    </source>
</evidence>
<sequence>MVEDKCFTGALKIAMKAQHVDPDLENISQIIMVRDVHCFAETKDYGGEKDWYSILKFERTADELLIEKQFRKLALLLHPDENRFSGARRMPLCILLMLELFLQTVNVKRLEYLKKFFNEYEVNLPGMPPGGSNRRLPAFPQQEEATSRHLSRVGSQSAYESSTSATAAERNMGNEKAAYKILPKT</sequence>
<dbReference type="Pfam" id="PF00226">
    <property type="entry name" value="DnaJ"/>
    <property type="match status" value="1"/>
</dbReference>
<evidence type="ECO:0000313" key="3">
    <source>
        <dbReference type="EMBL" id="CAA2941290.1"/>
    </source>
</evidence>
<name>A0A8S0PCS7_OLEEU</name>
<reference evidence="3 4" key="1">
    <citation type="submission" date="2019-12" db="EMBL/GenBank/DDBJ databases">
        <authorList>
            <person name="Alioto T."/>
            <person name="Alioto T."/>
            <person name="Gomez Garrido J."/>
        </authorList>
    </citation>
    <scope>NUCLEOTIDE SEQUENCE [LARGE SCALE GENOMIC DNA]</scope>
</reference>
<evidence type="ECO:0000256" key="1">
    <source>
        <dbReference type="SAM" id="MobiDB-lite"/>
    </source>
</evidence>
<proteinExistence type="predicted"/>
<dbReference type="InterPro" id="IPR036869">
    <property type="entry name" value="J_dom_sf"/>
</dbReference>
<organism evidence="3 4">
    <name type="scientific">Olea europaea subsp. europaea</name>
    <dbReference type="NCBI Taxonomy" id="158383"/>
    <lineage>
        <taxon>Eukaryota</taxon>
        <taxon>Viridiplantae</taxon>
        <taxon>Streptophyta</taxon>
        <taxon>Embryophyta</taxon>
        <taxon>Tracheophyta</taxon>
        <taxon>Spermatophyta</taxon>
        <taxon>Magnoliopsida</taxon>
        <taxon>eudicotyledons</taxon>
        <taxon>Gunneridae</taxon>
        <taxon>Pentapetalae</taxon>
        <taxon>asterids</taxon>
        <taxon>lamiids</taxon>
        <taxon>Lamiales</taxon>
        <taxon>Oleaceae</taxon>
        <taxon>Oleeae</taxon>
        <taxon>Olea</taxon>
    </lineage>
</organism>
<dbReference type="PANTHER" id="PTHR44137:SF57">
    <property type="entry name" value="CHAPERONE DNAJ-DOMAIN PROTEIN"/>
    <property type="match status" value="1"/>
</dbReference>
<dbReference type="SUPFAM" id="SSF46565">
    <property type="entry name" value="Chaperone J-domain"/>
    <property type="match status" value="1"/>
</dbReference>
<dbReference type="Proteomes" id="UP000594638">
    <property type="component" value="Unassembled WGS sequence"/>
</dbReference>
<evidence type="ECO:0000313" key="4">
    <source>
        <dbReference type="Proteomes" id="UP000594638"/>
    </source>
</evidence>
<dbReference type="PROSITE" id="PS50076">
    <property type="entry name" value="DNAJ_2"/>
    <property type="match status" value="1"/>
</dbReference>
<keyword evidence="4" id="KW-1185">Reference proteome</keyword>
<dbReference type="Gene3D" id="1.10.287.110">
    <property type="entry name" value="DnaJ domain"/>
    <property type="match status" value="1"/>
</dbReference>
<feature type="region of interest" description="Disordered" evidence="1">
    <location>
        <begin position="128"/>
        <end position="185"/>
    </location>
</feature>
<dbReference type="AlphaFoldDB" id="A0A8S0PCS7"/>
<dbReference type="SMART" id="SM00271">
    <property type="entry name" value="DnaJ"/>
    <property type="match status" value="1"/>
</dbReference>
<feature type="domain" description="J" evidence="2">
    <location>
        <begin position="50"/>
        <end position="121"/>
    </location>
</feature>
<accession>A0A8S0PCS7</accession>
<dbReference type="InterPro" id="IPR001623">
    <property type="entry name" value="DnaJ_domain"/>
</dbReference>
<dbReference type="Gramene" id="OE9A004418T1">
    <property type="protein sequence ID" value="OE9A004418C1"/>
    <property type="gene ID" value="OE9A004418"/>
</dbReference>
<dbReference type="EMBL" id="CACTIH010000048">
    <property type="protein sequence ID" value="CAA2941290.1"/>
    <property type="molecule type" value="Genomic_DNA"/>
</dbReference>
<dbReference type="PANTHER" id="PTHR44137">
    <property type="entry name" value="BNAC03G44070D PROTEIN"/>
    <property type="match status" value="1"/>
</dbReference>
<dbReference type="OrthoDB" id="10250354at2759"/>
<dbReference type="CDD" id="cd06257">
    <property type="entry name" value="DnaJ"/>
    <property type="match status" value="1"/>
</dbReference>
<comment type="caution">
    <text evidence="3">The sequence shown here is derived from an EMBL/GenBank/DDBJ whole genome shotgun (WGS) entry which is preliminary data.</text>
</comment>
<feature type="compositionally biased region" description="Low complexity" evidence="1">
    <location>
        <begin position="157"/>
        <end position="169"/>
    </location>
</feature>
<gene>
    <name evidence="3" type="ORF">OLEA9_A004418</name>
</gene>